<proteinExistence type="predicted"/>
<feature type="transmembrane region" description="Helical" evidence="1">
    <location>
        <begin position="278"/>
        <end position="300"/>
    </location>
</feature>
<dbReference type="RefSeq" id="WP_120198267.1">
    <property type="nucleotide sequence ID" value="NZ_MCIA01000032.1"/>
</dbReference>
<organism evidence="3 4">
    <name type="scientific">Lacrimispora algidixylanolytica</name>
    <dbReference type="NCBI Taxonomy" id="94868"/>
    <lineage>
        <taxon>Bacteria</taxon>
        <taxon>Bacillati</taxon>
        <taxon>Bacillota</taxon>
        <taxon>Clostridia</taxon>
        <taxon>Lachnospirales</taxon>
        <taxon>Lachnospiraceae</taxon>
        <taxon>Lacrimispora</taxon>
    </lineage>
</organism>
<evidence type="ECO:0000256" key="1">
    <source>
        <dbReference type="SAM" id="Phobius"/>
    </source>
</evidence>
<evidence type="ECO:0000313" key="4">
    <source>
        <dbReference type="Proteomes" id="UP000284277"/>
    </source>
</evidence>
<sequence>MEDKKKVVKAFSRIGFGYGAFIATTLLLQLGFGVFIAVLSIFNIHIPIGNWYIVVSSLANYVVGGGISYLIIRSMPVTLSTNSEKVSAKTLFAGFLVCMSGLYIGNLMGLALMKVVSVLQGRPMVNPVTEILNGLSGWAILLVMVIMAPIFEEILFRKVLIDRVRVYGDKAAIIMSGFIFGLSHGNFYQFFYAFFIGIVLAYIYIHTGKLRYTILFHMAINFIGSILGLKVQEVRWLIPIYSIIMLMAVAAGIVIFFQNRKNLIFQPGQKETWGRGSFKTLFLNFGMIFFFLLSTATFVLSEIR</sequence>
<gene>
    <name evidence="3" type="ORF">BET01_08810</name>
</gene>
<feature type="transmembrane region" description="Helical" evidence="1">
    <location>
        <begin position="91"/>
        <end position="111"/>
    </location>
</feature>
<feature type="transmembrane region" description="Helical" evidence="1">
    <location>
        <begin position="21"/>
        <end position="45"/>
    </location>
</feature>
<dbReference type="PANTHER" id="PTHR43592">
    <property type="entry name" value="CAAX AMINO TERMINAL PROTEASE"/>
    <property type="match status" value="1"/>
</dbReference>
<dbReference type="OrthoDB" id="2035856at2"/>
<dbReference type="GO" id="GO:0080120">
    <property type="term" value="P:CAAX-box protein maturation"/>
    <property type="evidence" value="ECO:0007669"/>
    <property type="project" value="UniProtKB-ARBA"/>
</dbReference>
<feature type="domain" description="CAAX prenyl protease 2/Lysostaphin resistance protein A-like" evidence="2">
    <location>
        <begin position="137"/>
        <end position="223"/>
    </location>
</feature>
<dbReference type="GO" id="GO:0004175">
    <property type="term" value="F:endopeptidase activity"/>
    <property type="evidence" value="ECO:0007669"/>
    <property type="project" value="UniProtKB-ARBA"/>
</dbReference>
<feature type="transmembrane region" description="Helical" evidence="1">
    <location>
        <begin position="212"/>
        <end position="230"/>
    </location>
</feature>
<feature type="transmembrane region" description="Helical" evidence="1">
    <location>
        <begin position="236"/>
        <end position="257"/>
    </location>
</feature>
<dbReference type="Pfam" id="PF02517">
    <property type="entry name" value="Rce1-like"/>
    <property type="match status" value="1"/>
</dbReference>
<comment type="caution">
    <text evidence="3">The sequence shown here is derived from an EMBL/GenBank/DDBJ whole genome shotgun (WGS) entry which is preliminary data.</text>
</comment>
<feature type="transmembrane region" description="Helical" evidence="1">
    <location>
        <begin position="131"/>
        <end position="152"/>
    </location>
</feature>
<reference evidence="3 4" key="1">
    <citation type="submission" date="2016-08" db="EMBL/GenBank/DDBJ databases">
        <title>A new outlook on sporulation: Clostridium algidixylanolyticum.</title>
        <authorList>
            <person name="Poppleton D.I."/>
            <person name="Gribaldo S."/>
        </authorList>
    </citation>
    <scope>NUCLEOTIDE SEQUENCE [LARGE SCALE GENOMIC DNA]</scope>
    <source>
        <strain evidence="3 4">SPL73</strain>
    </source>
</reference>
<evidence type="ECO:0000259" key="2">
    <source>
        <dbReference type="Pfam" id="PF02517"/>
    </source>
</evidence>
<feature type="transmembrane region" description="Helical" evidence="1">
    <location>
        <begin position="187"/>
        <end position="205"/>
    </location>
</feature>
<name>A0A419SW33_9FIRM</name>
<keyword evidence="1" id="KW-0812">Transmembrane</keyword>
<keyword evidence="4" id="KW-1185">Reference proteome</keyword>
<evidence type="ECO:0000313" key="3">
    <source>
        <dbReference type="EMBL" id="RKD29434.1"/>
    </source>
</evidence>
<protein>
    <recommendedName>
        <fullName evidence="2">CAAX prenyl protease 2/Lysostaphin resistance protein A-like domain-containing protein</fullName>
    </recommendedName>
</protein>
<dbReference type="AlphaFoldDB" id="A0A419SW33"/>
<dbReference type="PANTHER" id="PTHR43592:SF15">
    <property type="entry name" value="CAAX AMINO TERMINAL PROTEASE FAMILY PROTEIN"/>
    <property type="match status" value="1"/>
</dbReference>
<dbReference type="InterPro" id="IPR003675">
    <property type="entry name" value="Rce1/LyrA-like_dom"/>
</dbReference>
<dbReference type="EMBL" id="MCIA01000032">
    <property type="protein sequence ID" value="RKD29434.1"/>
    <property type="molecule type" value="Genomic_DNA"/>
</dbReference>
<feature type="transmembrane region" description="Helical" evidence="1">
    <location>
        <begin position="51"/>
        <end position="71"/>
    </location>
</feature>
<keyword evidence="1" id="KW-1133">Transmembrane helix</keyword>
<accession>A0A419SW33</accession>
<dbReference type="Proteomes" id="UP000284277">
    <property type="component" value="Unassembled WGS sequence"/>
</dbReference>
<keyword evidence="1" id="KW-0472">Membrane</keyword>